<accession>A0A2D0NI21</accession>
<dbReference type="Gene3D" id="2.60.120.330">
    <property type="entry name" value="B-lactam Antibiotic, Isopenicillin N Synthase, Chain"/>
    <property type="match status" value="1"/>
</dbReference>
<name>A0A2D0NI21_FLAN2</name>
<gene>
    <name evidence="2" type="ORF">CRP01_07225</name>
</gene>
<evidence type="ECO:0000259" key="1">
    <source>
        <dbReference type="Pfam" id="PF05118"/>
    </source>
</evidence>
<evidence type="ECO:0000313" key="3">
    <source>
        <dbReference type="Proteomes" id="UP000223913"/>
    </source>
</evidence>
<keyword evidence="3" id="KW-1185">Reference proteome</keyword>
<dbReference type="Proteomes" id="UP000223913">
    <property type="component" value="Unassembled WGS sequence"/>
</dbReference>
<evidence type="ECO:0000313" key="2">
    <source>
        <dbReference type="EMBL" id="PHN07413.1"/>
    </source>
</evidence>
<sequence>MQDRLQLPIQFDQQRLQQDLQQLEQQRKDWTDHFVSQNYEGSWSVIPLRGPKGAEHPVMMIYSNPTVTEYADTPFLDHCPYFREVLRYFQCPLQAVRLMKLTTGSRIKEHCDHDLDYDQGNARIHIPVHTNPLVEFYLNDKRVQMQAGECWYLRLSDPHRVYNPGPDRIHLVLDMQVNDWLRTIMSPAR</sequence>
<dbReference type="RefSeq" id="WP_099149343.1">
    <property type="nucleotide sequence ID" value="NZ_PDUD01000010.1"/>
</dbReference>
<comment type="caution">
    <text evidence="2">The sequence shown here is derived from an EMBL/GenBank/DDBJ whole genome shotgun (WGS) entry which is preliminary data.</text>
</comment>
<dbReference type="SUPFAM" id="SSF51197">
    <property type="entry name" value="Clavaminate synthase-like"/>
    <property type="match status" value="1"/>
</dbReference>
<dbReference type="InterPro" id="IPR027443">
    <property type="entry name" value="IPNS-like_sf"/>
</dbReference>
<reference evidence="2 3" key="1">
    <citation type="submission" date="2017-10" db="EMBL/GenBank/DDBJ databases">
        <title>The draft genome sequence of Lewinella nigricans NBRC 102662.</title>
        <authorList>
            <person name="Wang K."/>
        </authorList>
    </citation>
    <scope>NUCLEOTIDE SEQUENCE [LARGE SCALE GENOMIC DNA]</scope>
    <source>
        <strain evidence="2 3">NBRC 102662</strain>
    </source>
</reference>
<dbReference type="AlphaFoldDB" id="A0A2D0NI21"/>
<dbReference type="EMBL" id="PDUD01000010">
    <property type="protein sequence ID" value="PHN07413.1"/>
    <property type="molecule type" value="Genomic_DNA"/>
</dbReference>
<dbReference type="OrthoDB" id="1441538at2"/>
<feature type="domain" description="Aspartyl/asparaginy/proline hydroxylase" evidence="1">
    <location>
        <begin position="12"/>
        <end position="175"/>
    </location>
</feature>
<protein>
    <submittedName>
        <fullName evidence="2">Aspartyl beta-hydroxylase</fullName>
    </submittedName>
</protein>
<dbReference type="InterPro" id="IPR007803">
    <property type="entry name" value="Asp/Arg/Pro-Hydrxlase"/>
</dbReference>
<organism evidence="2 3">
    <name type="scientific">Flavilitoribacter nigricans (strain ATCC 23147 / DSM 23189 / NBRC 102662 / NCIMB 1420 / SS-2)</name>
    <name type="common">Lewinella nigricans</name>
    <dbReference type="NCBI Taxonomy" id="1122177"/>
    <lineage>
        <taxon>Bacteria</taxon>
        <taxon>Pseudomonadati</taxon>
        <taxon>Bacteroidota</taxon>
        <taxon>Saprospiria</taxon>
        <taxon>Saprospirales</taxon>
        <taxon>Lewinellaceae</taxon>
        <taxon>Flavilitoribacter</taxon>
    </lineage>
</organism>
<proteinExistence type="predicted"/>
<dbReference type="Pfam" id="PF05118">
    <property type="entry name" value="Asp_Arg_Hydrox"/>
    <property type="match status" value="1"/>
</dbReference>